<keyword evidence="3" id="KW-1185">Reference proteome</keyword>
<evidence type="ECO:0000313" key="2">
    <source>
        <dbReference type="EMBL" id="GCD98031.1"/>
    </source>
</evidence>
<organism evidence="2 3">
    <name type="scientific">Embleya hyalina</name>
    <dbReference type="NCBI Taxonomy" id="516124"/>
    <lineage>
        <taxon>Bacteria</taxon>
        <taxon>Bacillati</taxon>
        <taxon>Actinomycetota</taxon>
        <taxon>Actinomycetes</taxon>
        <taxon>Kitasatosporales</taxon>
        <taxon>Streptomycetaceae</taxon>
        <taxon>Embleya</taxon>
    </lineage>
</organism>
<feature type="region of interest" description="Disordered" evidence="1">
    <location>
        <begin position="1"/>
        <end position="20"/>
    </location>
</feature>
<dbReference type="EMBL" id="BIFH01000026">
    <property type="protein sequence ID" value="GCD98031.1"/>
    <property type="molecule type" value="Genomic_DNA"/>
</dbReference>
<evidence type="ECO:0000313" key="3">
    <source>
        <dbReference type="Proteomes" id="UP000286931"/>
    </source>
</evidence>
<evidence type="ECO:0000256" key="1">
    <source>
        <dbReference type="SAM" id="MobiDB-lite"/>
    </source>
</evidence>
<dbReference type="Proteomes" id="UP000286931">
    <property type="component" value="Unassembled WGS sequence"/>
</dbReference>
<gene>
    <name evidence="2" type="ORF">EHYA_05731</name>
</gene>
<name>A0A401YTW4_9ACTN</name>
<dbReference type="RefSeq" id="WP_246126947.1">
    <property type="nucleotide sequence ID" value="NZ_BIFH01000026.1"/>
</dbReference>
<reference evidence="2 3" key="1">
    <citation type="submission" date="2018-12" db="EMBL/GenBank/DDBJ databases">
        <title>Draft genome sequence of Embleya hyalina NBRC 13850T.</title>
        <authorList>
            <person name="Komaki H."/>
            <person name="Hosoyama A."/>
            <person name="Kimura A."/>
            <person name="Ichikawa N."/>
            <person name="Tamura T."/>
        </authorList>
    </citation>
    <scope>NUCLEOTIDE SEQUENCE [LARGE SCALE GENOMIC DNA]</scope>
    <source>
        <strain evidence="2 3">NBRC 13850</strain>
    </source>
</reference>
<comment type="caution">
    <text evidence="2">The sequence shown here is derived from an EMBL/GenBank/DDBJ whole genome shotgun (WGS) entry which is preliminary data.</text>
</comment>
<sequence>MHPHFDAANEANEPDESSAARDVVVRCADDPDTRICLRDAFSPDDEVAVAHSPASRLVNYTVELCGPGLAARLERVVGWSGEATEIDGFLTDLARDFGGWDGERTWRTDDRDLTVRAVFRSGGRVELTWELRPWRAADGRWTASATTVLAAGERLSVLAADVRHFLAGAEG</sequence>
<dbReference type="AlphaFoldDB" id="A0A401YTW4"/>
<proteinExistence type="predicted"/>
<protein>
    <submittedName>
        <fullName evidence="2">Uncharacterized protein</fullName>
    </submittedName>
</protein>
<dbReference type="InterPro" id="IPR046196">
    <property type="entry name" value="DUF6228"/>
</dbReference>
<dbReference type="Pfam" id="PF19739">
    <property type="entry name" value="DUF6228"/>
    <property type="match status" value="1"/>
</dbReference>
<accession>A0A401YTW4</accession>